<dbReference type="GO" id="GO:0005829">
    <property type="term" value="C:cytosol"/>
    <property type="evidence" value="ECO:0007669"/>
    <property type="project" value="TreeGrafter"/>
</dbReference>
<sequence length="389" mass="43859">MKQFVMYGAGSIGRGFIGALFSKLGYEVTFIDVNEEVVRLLNTYHQYDQVIVGEQTQTITIQHVKAVDGKDEQAVCEAIASADLMATALGANILPKVAPLVAKGLKYRWETRGNVPLDILICENLNDADRIFHDAVAQYMEDPKWDTLVGFVETSIGKMVPPANNFEEATSPLAVRQEAYEFLPVNKAAIKTKWTDASQIIPYAPFQYFVERKLFVHNMAHFTTALLGMYEGFTYISEAASDISIQWIVKNCMAESAMALAGAYGVSYAKLQDHMNDLLYRFQNVALKDTVARVARDLMRKIKPKDRLVGAMRLCLENEIQPVYLCFAISLALSYVDQDVLEEVCEIHQDEKVYEWIQGDLAWLKKKPSLTQTITYLEKQEHEIIGSVI</sequence>
<reference evidence="6 7" key="1">
    <citation type="submission" date="2018-11" db="EMBL/GenBank/DDBJ databases">
        <title>Clostridium sp. nov., a member of the family Erysipelotrichaceae isolated from pig faeces.</title>
        <authorList>
            <person name="Chang Y.-H."/>
        </authorList>
    </citation>
    <scope>NUCLEOTIDE SEQUENCE [LARGE SCALE GENOMIC DNA]</scope>
    <source>
        <strain evidence="6 7">YH-panp20</strain>
    </source>
</reference>
<keyword evidence="7" id="KW-1185">Reference proteome</keyword>
<name>A0A3N0I2D5_9FIRM</name>
<dbReference type="Proteomes" id="UP000276568">
    <property type="component" value="Unassembled WGS sequence"/>
</dbReference>
<comment type="catalytic activity">
    <reaction evidence="3">
        <text>D-mannitol 1-phosphate + NAD(+) = beta-D-fructose 6-phosphate + NADH + H(+)</text>
        <dbReference type="Rhea" id="RHEA:19661"/>
        <dbReference type="ChEBI" id="CHEBI:15378"/>
        <dbReference type="ChEBI" id="CHEBI:57540"/>
        <dbReference type="ChEBI" id="CHEBI:57634"/>
        <dbReference type="ChEBI" id="CHEBI:57945"/>
        <dbReference type="ChEBI" id="CHEBI:61381"/>
        <dbReference type="EC" id="1.1.1.17"/>
    </reaction>
</comment>
<dbReference type="PANTHER" id="PTHR30524">
    <property type="entry name" value="MANNITOL-1-PHOSPHATE 5-DEHYDROGENASE"/>
    <property type="match status" value="1"/>
</dbReference>
<dbReference type="InterPro" id="IPR013118">
    <property type="entry name" value="Mannitol_DH_C"/>
</dbReference>
<evidence type="ECO:0000313" key="7">
    <source>
        <dbReference type="Proteomes" id="UP000276568"/>
    </source>
</evidence>
<organism evidence="6 7">
    <name type="scientific">Absicoccus porci</name>
    <dbReference type="NCBI Taxonomy" id="2486576"/>
    <lineage>
        <taxon>Bacteria</taxon>
        <taxon>Bacillati</taxon>
        <taxon>Bacillota</taxon>
        <taxon>Erysipelotrichia</taxon>
        <taxon>Erysipelotrichales</taxon>
        <taxon>Erysipelotrichaceae</taxon>
        <taxon>Absicoccus</taxon>
    </lineage>
</organism>
<keyword evidence="2" id="KW-0520">NAD</keyword>
<evidence type="ECO:0000256" key="2">
    <source>
        <dbReference type="ARBA" id="ARBA00023027"/>
    </source>
</evidence>
<accession>A0A3N0I2D5</accession>
<dbReference type="PANTHER" id="PTHR30524:SF0">
    <property type="entry name" value="ALTRONATE OXIDOREDUCTASE-RELATED"/>
    <property type="match status" value="1"/>
</dbReference>
<evidence type="ECO:0000256" key="3">
    <source>
        <dbReference type="ARBA" id="ARBA00048615"/>
    </source>
</evidence>
<evidence type="ECO:0000259" key="5">
    <source>
        <dbReference type="Pfam" id="PF08125"/>
    </source>
</evidence>
<dbReference type="InterPro" id="IPR013131">
    <property type="entry name" value="Mannitol_DH_N"/>
</dbReference>
<dbReference type="OrthoDB" id="271711at2"/>
<dbReference type="Pfam" id="PF08125">
    <property type="entry name" value="Mannitol_dh_C"/>
    <property type="match status" value="1"/>
</dbReference>
<evidence type="ECO:0000256" key="1">
    <source>
        <dbReference type="ARBA" id="ARBA00023002"/>
    </source>
</evidence>
<dbReference type="SUPFAM" id="SSF51735">
    <property type="entry name" value="NAD(P)-binding Rossmann-fold domains"/>
    <property type="match status" value="1"/>
</dbReference>
<evidence type="ECO:0000259" key="4">
    <source>
        <dbReference type="Pfam" id="PF01232"/>
    </source>
</evidence>
<dbReference type="InterPro" id="IPR036291">
    <property type="entry name" value="NAD(P)-bd_dom_sf"/>
</dbReference>
<evidence type="ECO:0000313" key="6">
    <source>
        <dbReference type="EMBL" id="RNM30482.1"/>
    </source>
</evidence>
<proteinExistence type="predicted"/>
<dbReference type="RefSeq" id="WP_128520392.1">
    <property type="nucleotide sequence ID" value="NZ_RJQC01000002.1"/>
</dbReference>
<dbReference type="Pfam" id="PF01232">
    <property type="entry name" value="Mannitol_dh"/>
    <property type="match status" value="1"/>
</dbReference>
<dbReference type="EMBL" id="RJQC01000002">
    <property type="protein sequence ID" value="RNM30482.1"/>
    <property type="molecule type" value="Genomic_DNA"/>
</dbReference>
<dbReference type="GO" id="GO:0008926">
    <property type="term" value="F:mannitol-1-phosphate 5-dehydrogenase activity"/>
    <property type="evidence" value="ECO:0007669"/>
    <property type="project" value="UniProtKB-EC"/>
</dbReference>
<dbReference type="Gene3D" id="3.40.50.720">
    <property type="entry name" value="NAD(P)-binding Rossmann-like Domain"/>
    <property type="match status" value="1"/>
</dbReference>
<comment type="caution">
    <text evidence="6">The sequence shown here is derived from an EMBL/GenBank/DDBJ whole genome shotgun (WGS) entry which is preliminary data.</text>
</comment>
<dbReference type="AlphaFoldDB" id="A0A3N0I2D5"/>
<dbReference type="InterPro" id="IPR013328">
    <property type="entry name" value="6PGD_dom2"/>
</dbReference>
<dbReference type="GO" id="GO:0019592">
    <property type="term" value="P:mannitol catabolic process"/>
    <property type="evidence" value="ECO:0007669"/>
    <property type="project" value="TreeGrafter"/>
</dbReference>
<dbReference type="Gene3D" id="1.10.1040.10">
    <property type="entry name" value="N-(1-d-carboxylethyl)-l-norvaline Dehydrogenase, domain 2"/>
    <property type="match status" value="1"/>
</dbReference>
<keyword evidence="1" id="KW-0560">Oxidoreductase</keyword>
<gene>
    <name evidence="6" type="ORF">EDX97_06750</name>
</gene>
<dbReference type="SUPFAM" id="SSF48179">
    <property type="entry name" value="6-phosphogluconate dehydrogenase C-terminal domain-like"/>
    <property type="match status" value="1"/>
</dbReference>
<feature type="domain" description="Mannitol dehydrogenase C-terminal" evidence="5">
    <location>
        <begin position="208"/>
        <end position="339"/>
    </location>
</feature>
<feature type="domain" description="Mannitol dehydrogenase N-terminal" evidence="4">
    <location>
        <begin position="4"/>
        <end position="191"/>
    </location>
</feature>
<dbReference type="InterPro" id="IPR008927">
    <property type="entry name" value="6-PGluconate_DH-like_C_sf"/>
</dbReference>
<protein>
    <submittedName>
        <fullName evidence="6">Mannitol dehydrogenase</fullName>
    </submittedName>
</protein>